<dbReference type="GeneID" id="70182763"/>
<name>A0A9P8YE24_9PEZI</name>
<feature type="chain" id="PRO_5040351097" description="Secreted protein" evidence="1">
    <location>
        <begin position="21"/>
        <end position="85"/>
    </location>
</feature>
<sequence length="85" mass="9105">MTHAASVLVARELCFMLGTGLLAPALEHSHPSLTVQRKNTTWLSRHSPSSHTADGANRLVHASRGRVTSAEMPCGGFLLRLADMA</sequence>
<keyword evidence="3" id="KW-1185">Reference proteome</keyword>
<evidence type="ECO:0000256" key="1">
    <source>
        <dbReference type="SAM" id="SignalP"/>
    </source>
</evidence>
<comment type="caution">
    <text evidence="2">The sequence shown here is derived from an EMBL/GenBank/DDBJ whole genome shotgun (WGS) entry which is preliminary data.</text>
</comment>
<protein>
    <recommendedName>
        <fullName evidence="4">Secreted protein</fullName>
    </recommendedName>
</protein>
<dbReference type="AlphaFoldDB" id="A0A9P8YE24"/>
<gene>
    <name evidence="2" type="ORF">B0I36DRAFT_317913</name>
</gene>
<feature type="signal peptide" evidence="1">
    <location>
        <begin position="1"/>
        <end position="20"/>
    </location>
</feature>
<proteinExistence type="predicted"/>
<reference evidence="2" key="1">
    <citation type="journal article" date="2021" name="Nat. Commun.">
        <title>Genetic determinants of endophytism in the Arabidopsis root mycobiome.</title>
        <authorList>
            <person name="Mesny F."/>
            <person name="Miyauchi S."/>
            <person name="Thiergart T."/>
            <person name="Pickel B."/>
            <person name="Atanasova L."/>
            <person name="Karlsson M."/>
            <person name="Huettel B."/>
            <person name="Barry K.W."/>
            <person name="Haridas S."/>
            <person name="Chen C."/>
            <person name="Bauer D."/>
            <person name="Andreopoulos W."/>
            <person name="Pangilinan J."/>
            <person name="LaButti K."/>
            <person name="Riley R."/>
            <person name="Lipzen A."/>
            <person name="Clum A."/>
            <person name="Drula E."/>
            <person name="Henrissat B."/>
            <person name="Kohler A."/>
            <person name="Grigoriev I.V."/>
            <person name="Martin F.M."/>
            <person name="Hacquard S."/>
        </authorList>
    </citation>
    <scope>NUCLEOTIDE SEQUENCE</scope>
    <source>
        <strain evidence="2">MPI-CAGE-CH-0230</strain>
    </source>
</reference>
<accession>A0A9P8YE24</accession>
<evidence type="ECO:0000313" key="3">
    <source>
        <dbReference type="Proteomes" id="UP000756346"/>
    </source>
</evidence>
<dbReference type="Proteomes" id="UP000756346">
    <property type="component" value="Unassembled WGS sequence"/>
</dbReference>
<keyword evidence="1" id="KW-0732">Signal</keyword>
<dbReference type="EMBL" id="JAGTJQ010000003">
    <property type="protein sequence ID" value="KAH7035232.1"/>
    <property type="molecule type" value="Genomic_DNA"/>
</dbReference>
<evidence type="ECO:0000313" key="2">
    <source>
        <dbReference type="EMBL" id="KAH7035232.1"/>
    </source>
</evidence>
<dbReference type="RefSeq" id="XP_046015325.1">
    <property type="nucleotide sequence ID" value="XM_046153217.1"/>
</dbReference>
<evidence type="ECO:0008006" key="4">
    <source>
        <dbReference type="Google" id="ProtNLM"/>
    </source>
</evidence>
<organism evidence="2 3">
    <name type="scientific">Microdochium trichocladiopsis</name>
    <dbReference type="NCBI Taxonomy" id="1682393"/>
    <lineage>
        <taxon>Eukaryota</taxon>
        <taxon>Fungi</taxon>
        <taxon>Dikarya</taxon>
        <taxon>Ascomycota</taxon>
        <taxon>Pezizomycotina</taxon>
        <taxon>Sordariomycetes</taxon>
        <taxon>Xylariomycetidae</taxon>
        <taxon>Xylariales</taxon>
        <taxon>Microdochiaceae</taxon>
        <taxon>Microdochium</taxon>
    </lineage>
</organism>